<dbReference type="EMBL" id="CP073041">
    <property type="protein sequence ID" value="UXE60287.1"/>
    <property type="molecule type" value="Genomic_DNA"/>
</dbReference>
<dbReference type="InterPro" id="IPR011335">
    <property type="entry name" value="Restrct_endonuc-II-like"/>
</dbReference>
<keyword evidence="2" id="KW-0540">Nuclease</keyword>
<dbReference type="InterPro" id="IPR008538">
    <property type="entry name" value="Uma2"/>
</dbReference>
<feature type="domain" description="Putative restriction endonuclease" evidence="1">
    <location>
        <begin position="15"/>
        <end position="182"/>
    </location>
</feature>
<dbReference type="GO" id="GO:0004519">
    <property type="term" value="F:endonuclease activity"/>
    <property type="evidence" value="ECO:0007669"/>
    <property type="project" value="UniProtKB-KW"/>
</dbReference>
<evidence type="ECO:0000259" key="1">
    <source>
        <dbReference type="Pfam" id="PF05685"/>
    </source>
</evidence>
<dbReference type="AlphaFoldDB" id="A0A977KUS2"/>
<accession>A0A977KUS2</accession>
<dbReference type="PANTHER" id="PTHR36558:SF1">
    <property type="entry name" value="RESTRICTION ENDONUCLEASE DOMAIN-CONTAINING PROTEIN-RELATED"/>
    <property type="match status" value="1"/>
</dbReference>
<gene>
    <name evidence="2" type="ORF">KA717_32580</name>
</gene>
<sequence>MPTLVESPPKLYSPAEYLALEEKSEQRNEYLDGVIIPMTGGSLIHNQIIINLCTFLRIALKPNKGKVFASDLRVWIPETRRYTYPDVLVIHDEPQFYENRTDTILNPVLIIEVLSQSTSDYDRGDKFKAYRSIPSFREYWLVKQSELQVEQYCKTDDETWLYRTYENPQATLRSPILNLEMTIQDIYEDVDFKPLPTDEHSK</sequence>
<reference evidence="2" key="1">
    <citation type="submission" date="2021-04" db="EMBL/GenBank/DDBJ databases">
        <title>Genome sequence of Woronichinia naegeliana from Washington state freshwater lake bloom.</title>
        <authorList>
            <person name="Dreher T.W."/>
        </authorList>
    </citation>
    <scope>NUCLEOTIDE SEQUENCE</scope>
    <source>
        <strain evidence="2">WA131</strain>
    </source>
</reference>
<dbReference type="PANTHER" id="PTHR36558">
    <property type="entry name" value="GLR1098 PROTEIN"/>
    <property type="match status" value="1"/>
</dbReference>
<evidence type="ECO:0000313" key="2">
    <source>
        <dbReference type="EMBL" id="UXE60287.1"/>
    </source>
</evidence>
<dbReference type="KEGG" id="wna:KA717_32580"/>
<organism evidence="2">
    <name type="scientific">Woronichinia naegeliana WA131</name>
    <dbReference type="NCBI Taxonomy" id="2824559"/>
    <lineage>
        <taxon>Bacteria</taxon>
        <taxon>Bacillati</taxon>
        <taxon>Cyanobacteriota</taxon>
        <taxon>Cyanophyceae</taxon>
        <taxon>Synechococcales</taxon>
        <taxon>Coelosphaeriaceae</taxon>
        <taxon>Woronichinia</taxon>
    </lineage>
</organism>
<dbReference type="SUPFAM" id="SSF52980">
    <property type="entry name" value="Restriction endonuclease-like"/>
    <property type="match status" value="1"/>
</dbReference>
<dbReference type="InterPro" id="IPR012296">
    <property type="entry name" value="Nuclease_put_TT1808"/>
</dbReference>
<dbReference type="Pfam" id="PF05685">
    <property type="entry name" value="Uma2"/>
    <property type="match status" value="1"/>
</dbReference>
<keyword evidence="2" id="KW-0255">Endonuclease</keyword>
<protein>
    <submittedName>
        <fullName evidence="2">Uma2 family endonuclease</fullName>
    </submittedName>
</protein>
<dbReference type="Gene3D" id="3.90.1570.10">
    <property type="entry name" value="tt1808, chain A"/>
    <property type="match status" value="1"/>
</dbReference>
<keyword evidence="2" id="KW-0378">Hydrolase</keyword>
<dbReference type="Proteomes" id="UP001065613">
    <property type="component" value="Chromosome"/>
</dbReference>
<name>A0A977KUS2_9CYAN</name>
<proteinExistence type="predicted"/>
<dbReference type="CDD" id="cd06260">
    <property type="entry name" value="DUF820-like"/>
    <property type="match status" value="1"/>
</dbReference>